<sequence>MTGQTETFGFQAEISQLLDLIINTFYSNKEIFLRELISNSSDALDKIRYAALTDPSQLDTEKELFIRITPNKEEGTLTIRDTGIGMTKADLVNNLGTIAKSGTKAFMEALSSGADISMIGQFGVGFYSSYLVAEKVQVTTKHNDDEQYIWESAAGGTFTITEDTDGPRLGRGTSMKLFIKEDLKEYLEEKRIREIVKKHSEFISYPIQLVVTKEVEKEVPEEEESKEGDAKIEEVEDEDAAGKKKKTKTVKEEVTENEELNKQKPIWTRNPSDVTPEEYSSFYKAISNDWEDQLATKHFSVEGQLEFKSILFIPKRAPFDLFETKKKRHNIKLYVRRVFISDDNEDLMPEYLNFVVGVVDSEDLPLNISRETLQQNKILKVIKKNLVKKTLEAISEIAEDKENFDKFYQAFSKNIKLGIHEDAANRNKLAEFLRFHSTKSVDEQTSLKDYITRMPEIQKSIYFLTGESLEAIRDSPFLEVLKKKGFEVLLLVDPIDEYAVTQLKEFEGKKLVSVSKEGLELEETPEEKETREKEAKDYEGLCAAIKETLGDKVEKVVVSNRISDSPCVLVTGQFGWSSNMERIMKAQALRDSSMSSYMASKKTLELNPDHPIIKELKTKVTEDKSDKTVRDLTVLLYETALLTSGFSLTNPQDFAQRINRMISLGLSIDDSAEAHAPATEDAPALEEAGGSMEEVD</sequence>
<dbReference type="InterPro" id="IPR036890">
    <property type="entry name" value="HATPase_C_sf"/>
</dbReference>
<dbReference type="NCBIfam" id="NF003555">
    <property type="entry name" value="PRK05218.1"/>
    <property type="match status" value="1"/>
</dbReference>
<feature type="region of interest" description="Disordered" evidence="5">
    <location>
        <begin position="673"/>
        <end position="696"/>
    </location>
</feature>
<dbReference type="Gene3D" id="3.40.50.11260">
    <property type="match status" value="1"/>
</dbReference>
<name>A0ABR3Q9I7_9TREE</name>
<comment type="caution">
    <text evidence="7">The sequence shown here is derived from an EMBL/GenBank/DDBJ whole genome shotgun (WGS) entry which is preliminary data.</text>
</comment>
<dbReference type="SUPFAM" id="SSF110942">
    <property type="entry name" value="HSP90 C-terminal domain"/>
    <property type="match status" value="1"/>
</dbReference>
<dbReference type="InterPro" id="IPR019805">
    <property type="entry name" value="Heat_shock_protein_90_CS"/>
</dbReference>
<keyword evidence="4" id="KW-0143">Chaperone</keyword>
<dbReference type="PRINTS" id="PR00775">
    <property type="entry name" value="HEATSHOCK90"/>
</dbReference>
<dbReference type="InterPro" id="IPR003594">
    <property type="entry name" value="HATPase_dom"/>
</dbReference>
<dbReference type="PROSITE" id="PS00298">
    <property type="entry name" value="HSP90"/>
    <property type="match status" value="1"/>
</dbReference>
<keyword evidence="2" id="KW-0547">Nucleotide-binding</keyword>
<comment type="similarity">
    <text evidence="1">Belongs to the heat shock protein 90 family.</text>
</comment>
<evidence type="ECO:0000313" key="7">
    <source>
        <dbReference type="EMBL" id="KAL1411343.1"/>
    </source>
</evidence>
<gene>
    <name evidence="7" type="primary">HSP82</name>
    <name evidence="7" type="ORF">Q8F55_002294</name>
</gene>
<proteinExistence type="inferred from homology"/>
<dbReference type="Proteomes" id="UP001565368">
    <property type="component" value="Unassembled WGS sequence"/>
</dbReference>
<evidence type="ECO:0000313" key="8">
    <source>
        <dbReference type="Proteomes" id="UP001565368"/>
    </source>
</evidence>
<dbReference type="Pfam" id="PF13589">
    <property type="entry name" value="HATPase_c_3"/>
    <property type="match status" value="1"/>
</dbReference>
<dbReference type="Gene3D" id="1.20.120.790">
    <property type="entry name" value="Heat shock protein 90, C-terminal domain"/>
    <property type="match status" value="1"/>
</dbReference>
<dbReference type="PANTHER" id="PTHR11528">
    <property type="entry name" value="HEAT SHOCK PROTEIN 90 FAMILY MEMBER"/>
    <property type="match status" value="1"/>
</dbReference>
<accession>A0ABR3Q9I7</accession>
<evidence type="ECO:0000259" key="6">
    <source>
        <dbReference type="SMART" id="SM00387"/>
    </source>
</evidence>
<evidence type="ECO:0000256" key="1">
    <source>
        <dbReference type="ARBA" id="ARBA00008239"/>
    </source>
</evidence>
<reference evidence="7 8" key="1">
    <citation type="submission" date="2023-08" db="EMBL/GenBank/DDBJ databases">
        <title>Annotated Genome Sequence of Vanrija albida AlHP1.</title>
        <authorList>
            <person name="Herzog R."/>
        </authorList>
    </citation>
    <scope>NUCLEOTIDE SEQUENCE [LARGE SCALE GENOMIC DNA]</scope>
    <source>
        <strain evidence="7 8">AlHP1</strain>
    </source>
</reference>
<dbReference type="Pfam" id="PF00183">
    <property type="entry name" value="HSP90"/>
    <property type="match status" value="1"/>
</dbReference>
<dbReference type="SMART" id="SM00387">
    <property type="entry name" value="HATPase_c"/>
    <property type="match status" value="1"/>
</dbReference>
<dbReference type="CDD" id="cd16927">
    <property type="entry name" value="HATPase_Hsp90-like"/>
    <property type="match status" value="1"/>
</dbReference>
<dbReference type="InterPro" id="IPR037196">
    <property type="entry name" value="HSP90_C"/>
</dbReference>
<dbReference type="SUPFAM" id="SSF54211">
    <property type="entry name" value="Ribosomal protein S5 domain 2-like"/>
    <property type="match status" value="1"/>
</dbReference>
<evidence type="ECO:0000256" key="5">
    <source>
        <dbReference type="SAM" id="MobiDB-lite"/>
    </source>
</evidence>
<dbReference type="PIRSF" id="PIRSF002583">
    <property type="entry name" value="Hsp90"/>
    <property type="match status" value="1"/>
</dbReference>
<keyword evidence="8" id="KW-1185">Reference proteome</keyword>
<dbReference type="GeneID" id="95983337"/>
<evidence type="ECO:0000256" key="4">
    <source>
        <dbReference type="ARBA" id="ARBA00023186"/>
    </source>
</evidence>
<dbReference type="InterPro" id="IPR001404">
    <property type="entry name" value="Hsp90_fam"/>
</dbReference>
<dbReference type="EMBL" id="JBBXJM010000002">
    <property type="protein sequence ID" value="KAL1411343.1"/>
    <property type="molecule type" value="Genomic_DNA"/>
</dbReference>
<dbReference type="InterPro" id="IPR020568">
    <property type="entry name" value="Ribosomal_Su5_D2-typ_SF"/>
</dbReference>
<feature type="region of interest" description="Disordered" evidence="5">
    <location>
        <begin position="216"/>
        <end position="274"/>
    </location>
</feature>
<evidence type="ECO:0000256" key="2">
    <source>
        <dbReference type="ARBA" id="ARBA00022741"/>
    </source>
</evidence>
<dbReference type="Gene3D" id="3.30.565.10">
    <property type="entry name" value="Histidine kinase-like ATPase, C-terminal domain"/>
    <property type="match status" value="1"/>
</dbReference>
<protein>
    <submittedName>
        <fullName evidence="7">Hsp90 chaperone hsp82</fullName>
    </submittedName>
</protein>
<evidence type="ECO:0000256" key="3">
    <source>
        <dbReference type="ARBA" id="ARBA00022840"/>
    </source>
</evidence>
<keyword evidence="3" id="KW-0067">ATP-binding</keyword>
<dbReference type="SUPFAM" id="SSF55874">
    <property type="entry name" value="ATPase domain of HSP90 chaperone/DNA topoisomerase II/histidine kinase"/>
    <property type="match status" value="1"/>
</dbReference>
<dbReference type="RefSeq" id="XP_069211287.1">
    <property type="nucleotide sequence ID" value="XM_069350901.1"/>
</dbReference>
<organism evidence="7 8">
    <name type="scientific">Vanrija albida</name>
    <dbReference type="NCBI Taxonomy" id="181172"/>
    <lineage>
        <taxon>Eukaryota</taxon>
        <taxon>Fungi</taxon>
        <taxon>Dikarya</taxon>
        <taxon>Basidiomycota</taxon>
        <taxon>Agaricomycotina</taxon>
        <taxon>Tremellomycetes</taxon>
        <taxon>Trichosporonales</taxon>
        <taxon>Trichosporonaceae</taxon>
        <taxon>Vanrija</taxon>
    </lineage>
</organism>
<dbReference type="InterPro" id="IPR020575">
    <property type="entry name" value="Hsp90_N"/>
</dbReference>
<dbReference type="Gene3D" id="3.30.230.80">
    <property type="match status" value="1"/>
</dbReference>
<feature type="domain" description="Histidine kinase/HSP90-like ATPase" evidence="6">
    <location>
        <begin position="28"/>
        <end position="183"/>
    </location>
</feature>
<feature type="compositionally biased region" description="Basic and acidic residues" evidence="5">
    <location>
        <begin position="249"/>
        <end position="262"/>
    </location>
</feature>
<dbReference type="HAMAP" id="MF_00505">
    <property type="entry name" value="HSP90"/>
    <property type="match status" value="1"/>
</dbReference>